<proteinExistence type="predicted"/>
<keyword evidence="4" id="KW-1185">Reference proteome</keyword>
<reference evidence="3 4" key="1">
    <citation type="submission" date="2024-09" db="EMBL/GenBank/DDBJ databases">
        <authorList>
            <person name="Sun Q."/>
            <person name="Mori K."/>
        </authorList>
    </citation>
    <scope>NUCLEOTIDE SEQUENCE [LARGE SCALE GENOMIC DNA]</scope>
    <source>
        <strain evidence="3 4">KCTC 23315</strain>
    </source>
</reference>
<protein>
    <submittedName>
        <fullName evidence="3">Alpha/beta hydrolase family protein</fullName>
        <ecNumber evidence="3">3.4.-.-</ecNumber>
    </submittedName>
</protein>
<dbReference type="InterPro" id="IPR029058">
    <property type="entry name" value="AB_hydrolase_fold"/>
</dbReference>
<keyword evidence="1 3" id="KW-0378">Hydrolase</keyword>
<evidence type="ECO:0000313" key="4">
    <source>
        <dbReference type="Proteomes" id="UP001589813"/>
    </source>
</evidence>
<dbReference type="RefSeq" id="WP_377246614.1">
    <property type="nucleotide sequence ID" value="NZ_JBHLXP010000005.1"/>
</dbReference>
<organism evidence="3 4">
    <name type="scientific">Rheinheimera tilapiae</name>
    <dbReference type="NCBI Taxonomy" id="875043"/>
    <lineage>
        <taxon>Bacteria</taxon>
        <taxon>Pseudomonadati</taxon>
        <taxon>Pseudomonadota</taxon>
        <taxon>Gammaproteobacteria</taxon>
        <taxon>Chromatiales</taxon>
        <taxon>Chromatiaceae</taxon>
        <taxon>Rheinheimera</taxon>
    </lineage>
</organism>
<feature type="domain" description="Peptidase S9 prolyl oligopeptidase catalytic" evidence="2">
    <location>
        <begin position="408"/>
        <end position="613"/>
    </location>
</feature>
<dbReference type="EMBL" id="JBHLXP010000005">
    <property type="protein sequence ID" value="MFC0049890.1"/>
    <property type="molecule type" value="Genomic_DNA"/>
</dbReference>
<dbReference type="Gene3D" id="3.40.50.1820">
    <property type="entry name" value="alpha/beta hydrolase"/>
    <property type="match status" value="1"/>
</dbReference>
<dbReference type="EC" id="3.4.-.-" evidence="3"/>
<name>A0ABV6BGA1_9GAMM</name>
<dbReference type="SUPFAM" id="SSF82171">
    <property type="entry name" value="DPP6 N-terminal domain-like"/>
    <property type="match status" value="1"/>
</dbReference>
<dbReference type="SUPFAM" id="SSF53474">
    <property type="entry name" value="alpha/beta-Hydrolases"/>
    <property type="match status" value="1"/>
</dbReference>
<evidence type="ECO:0000313" key="3">
    <source>
        <dbReference type="EMBL" id="MFC0049890.1"/>
    </source>
</evidence>
<dbReference type="PANTHER" id="PTHR42776">
    <property type="entry name" value="SERINE PEPTIDASE S9 FAMILY MEMBER"/>
    <property type="match status" value="1"/>
</dbReference>
<dbReference type="Proteomes" id="UP001589813">
    <property type="component" value="Unassembled WGS sequence"/>
</dbReference>
<dbReference type="GO" id="GO:0016787">
    <property type="term" value="F:hydrolase activity"/>
    <property type="evidence" value="ECO:0007669"/>
    <property type="project" value="UniProtKB-KW"/>
</dbReference>
<comment type="caution">
    <text evidence="3">The sequence shown here is derived from an EMBL/GenBank/DDBJ whole genome shotgun (WGS) entry which is preliminary data.</text>
</comment>
<dbReference type="PANTHER" id="PTHR42776:SF27">
    <property type="entry name" value="DIPEPTIDYL PEPTIDASE FAMILY MEMBER 6"/>
    <property type="match status" value="1"/>
</dbReference>
<dbReference type="InterPro" id="IPR001375">
    <property type="entry name" value="Peptidase_S9_cat"/>
</dbReference>
<sequence>MLPVEAFASIPSIDHITLSPDGTLLSMVQRFNTDKEQLVLVKLFNLADGKSRFLVKADSRDLNILSLSWANNDQLLMRGAYASSRYGTPVIETRLLKIDIHSGKSENVIPRQFLSKLVRVPQFQSNIVDDLPDDPKHILLAVDGLTDKLSTAVVKINLDGELTQLLVTGRENLIDWVADRQHQPRIAIFHQRTTYQIKERDAATNDYRLLWEFEALSADEIWPIGFGKAANQLYVSAYHQGRRAIFLVDLNDPQLKLELVMSDENYDVPASMQYSAAKQKVIGLGGRYIDEEYVKLQRSLDTALPEYSNEIISSSQDESLMLVLSSSDSHPGQYLLWDRKEKNMSSLLERYSQLPPDLMAEKTKVSYQARDGLAIEGWLTLPQASTGKNLPTIVFPHGGPISFDDGGFDYWTQFFANRGYAVLQMNFRGSSGYGFDFMQAGLKNWGLQMQDDVEDGTRWLIKQGVSDPKRICIVGASYGGYAALMGVIKTPELYRCVASFAPVTDLQQLVSDSKSFTNYKVVQKQLGDDDVDLELRSPVNFVTDIQVPVLLVHGTKDRTVRVKHSRQMAALLKKSGKDVEYIELEQGDHYLSTNQHRLQTFQALDQFLQRHLTQSGQ</sequence>
<gene>
    <name evidence="3" type="ORF">ACFFJP_16435</name>
</gene>
<evidence type="ECO:0000259" key="2">
    <source>
        <dbReference type="Pfam" id="PF00326"/>
    </source>
</evidence>
<dbReference type="Pfam" id="PF00326">
    <property type="entry name" value="Peptidase_S9"/>
    <property type="match status" value="1"/>
</dbReference>
<evidence type="ECO:0000256" key="1">
    <source>
        <dbReference type="ARBA" id="ARBA00022801"/>
    </source>
</evidence>
<accession>A0ABV6BGA1</accession>